<keyword evidence="6" id="KW-1185">Reference proteome</keyword>
<dbReference type="Gene3D" id="3.10.100.10">
    <property type="entry name" value="Mannose-Binding Protein A, subunit A"/>
    <property type="match status" value="1"/>
</dbReference>
<dbReference type="PROSITE" id="PS50948">
    <property type="entry name" value="PAN"/>
    <property type="match status" value="1"/>
</dbReference>
<dbReference type="GO" id="GO:0030246">
    <property type="term" value="F:carbohydrate binding"/>
    <property type="evidence" value="ECO:0007669"/>
    <property type="project" value="UniProtKB-KW"/>
</dbReference>
<gene>
    <name evidence="5" type="ORF">pdam_00000902</name>
</gene>
<dbReference type="InterPro" id="IPR003609">
    <property type="entry name" value="Pan_app"/>
</dbReference>
<dbReference type="OrthoDB" id="5964020at2759"/>
<dbReference type="SUPFAM" id="SSF57414">
    <property type="entry name" value="Hairpin loop containing domain-like"/>
    <property type="match status" value="1"/>
</dbReference>
<keyword evidence="2" id="KW-1015">Disulfide bond</keyword>
<feature type="domain" description="Apple" evidence="4">
    <location>
        <begin position="127"/>
        <end position="216"/>
    </location>
</feature>
<dbReference type="InterPro" id="IPR050111">
    <property type="entry name" value="C-type_lectin/snaclec_domain"/>
</dbReference>
<sequence length="216" mass="25083">LDSEACGIGWKFFNTSCYKISSRSKTWEEGLADCNSMNADLVVIKSQEEMDFIYSLFVKPLQSGSAWIGLNFKGGSFLWIDGTKVTYRNWNIGEPNNIKGVEHCVETLVNSGKWNDIACSVKRPYVCKRAGHLIRPSRFMSAELDNRDHALIDQAFEEYFVANVTECLKRCLSRDKCFSFNYEYFGAVWKKCELNNSTRAWTRDKYLWRHGFIYYD</sequence>
<accession>A0A3M6T5X9</accession>
<reference evidence="5 6" key="1">
    <citation type="journal article" date="2018" name="Sci. Rep.">
        <title>Comparative analysis of the Pocillopora damicornis genome highlights role of immune system in coral evolution.</title>
        <authorList>
            <person name="Cunning R."/>
            <person name="Bay R.A."/>
            <person name="Gillette P."/>
            <person name="Baker A.C."/>
            <person name="Traylor-Knowles N."/>
        </authorList>
    </citation>
    <scope>NUCLEOTIDE SEQUENCE [LARGE SCALE GENOMIC DNA]</scope>
    <source>
        <strain evidence="5">RSMAS</strain>
        <tissue evidence="5">Whole animal</tissue>
    </source>
</reference>
<dbReference type="InterPro" id="IPR033989">
    <property type="entry name" value="CD209-like_CTLD"/>
</dbReference>
<feature type="domain" description="C-type lectin" evidence="3">
    <location>
        <begin position="13"/>
        <end position="128"/>
    </location>
</feature>
<dbReference type="InterPro" id="IPR016187">
    <property type="entry name" value="CTDL_fold"/>
</dbReference>
<dbReference type="Pfam" id="PF00024">
    <property type="entry name" value="PAN_1"/>
    <property type="match status" value="1"/>
</dbReference>
<dbReference type="AlphaFoldDB" id="A0A3M6T5X9"/>
<evidence type="ECO:0000313" key="5">
    <source>
        <dbReference type="EMBL" id="RMX36826.1"/>
    </source>
</evidence>
<organism evidence="5 6">
    <name type="scientific">Pocillopora damicornis</name>
    <name type="common">Cauliflower coral</name>
    <name type="synonym">Millepora damicornis</name>
    <dbReference type="NCBI Taxonomy" id="46731"/>
    <lineage>
        <taxon>Eukaryota</taxon>
        <taxon>Metazoa</taxon>
        <taxon>Cnidaria</taxon>
        <taxon>Anthozoa</taxon>
        <taxon>Hexacorallia</taxon>
        <taxon>Scleractinia</taxon>
        <taxon>Astrocoeniina</taxon>
        <taxon>Pocilloporidae</taxon>
        <taxon>Pocillopora</taxon>
    </lineage>
</organism>
<protein>
    <recommendedName>
        <fullName evidence="7">C-type lectin domain-containing protein</fullName>
    </recommendedName>
</protein>
<dbReference type="InterPro" id="IPR016186">
    <property type="entry name" value="C-type_lectin-like/link_sf"/>
</dbReference>
<dbReference type="Pfam" id="PF00059">
    <property type="entry name" value="Lectin_C"/>
    <property type="match status" value="1"/>
</dbReference>
<evidence type="ECO:0008006" key="7">
    <source>
        <dbReference type="Google" id="ProtNLM"/>
    </source>
</evidence>
<dbReference type="CDD" id="cd03590">
    <property type="entry name" value="CLECT_DC-SIGN_like"/>
    <property type="match status" value="1"/>
</dbReference>
<dbReference type="Proteomes" id="UP000275408">
    <property type="component" value="Unassembled WGS sequence"/>
</dbReference>
<comment type="caution">
    <text evidence="5">The sequence shown here is derived from an EMBL/GenBank/DDBJ whole genome shotgun (WGS) entry which is preliminary data.</text>
</comment>
<dbReference type="InterPro" id="IPR001304">
    <property type="entry name" value="C-type_lectin-like"/>
</dbReference>
<feature type="non-terminal residue" evidence="5">
    <location>
        <position position="1"/>
    </location>
</feature>
<dbReference type="PROSITE" id="PS50041">
    <property type="entry name" value="C_TYPE_LECTIN_2"/>
    <property type="match status" value="1"/>
</dbReference>
<keyword evidence="1" id="KW-0430">Lectin</keyword>
<evidence type="ECO:0000259" key="4">
    <source>
        <dbReference type="PROSITE" id="PS50948"/>
    </source>
</evidence>
<dbReference type="PANTHER" id="PTHR22803">
    <property type="entry name" value="MANNOSE, PHOSPHOLIPASE, LECTIN RECEPTOR RELATED"/>
    <property type="match status" value="1"/>
</dbReference>
<dbReference type="PROSITE" id="PS00615">
    <property type="entry name" value="C_TYPE_LECTIN_1"/>
    <property type="match status" value="1"/>
</dbReference>
<name>A0A3M6T5X9_POCDA</name>
<dbReference type="SMART" id="SM00034">
    <property type="entry name" value="CLECT"/>
    <property type="match status" value="1"/>
</dbReference>
<evidence type="ECO:0000259" key="3">
    <source>
        <dbReference type="PROSITE" id="PS50041"/>
    </source>
</evidence>
<dbReference type="SUPFAM" id="SSF56436">
    <property type="entry name" value="C-type lectin-like"/>
    <property type="match status" value="1"/>
</dbReference>
<evidence type="ECO:0000256" key="1">
    <source>
        <dbReference type="ARBA" id="ARBA00022734"/>
    </source>
</evidence>
<proteinExistence type="predicted"/>
<dbReference type="Gene3D" id="3.50.4.10">
    <property type="entry name" value="Hepatocyte Growth Factor"/>
    <property type="match status" value="1"/>
</dbReference>
<evidence type="ECO:0000256" key="2">
    <source>
        <dbReference type="ARBA" id="ARBA00023157"/>
    </source>
</evidence>
<evidence type="ECO:0000313" key="6">
    <source>
        <dbReference type="Proteomes" id="UP000275408"/>
    </source>
</evidence>
<dbReference type="EMBL" id="RCHS01004213">
    <property type="protein sequence ID" value="RMX36826.1"/>
    <property type="molecule type" value="Genomic_DNA"/>
</dbReference>
<dbReference type="InterPro" id="IPR018378">
    <property type="entry name" value="C-type_lectin_CS"/>
</dbReference>